<dbReference type="Proteomes" id="UP000014107">
    <property type="component" value="Unassembled WGS sequence"/>
</dbReference>
<dbReference type="GO" id="GO:0005524">
    <property type="term" value="F:ATP binding"/>
    <property type="evidence" value="ECO:0007669"/>
    <property type="project" value="UniProtKB-KW"/>
</dbReference>
<protein>
    <submittedName>
        <fullName evidence="7">Manganese/iron ABC transporter ATP-binding protein</fullName>
    </submittedName>
</protein>
<dbReference type="InterPro" id="IPR017871">
    <property type="entry name" value="ABC_transporter-like_CS"/>
</dbReference>
<dbReference type="CDD" id="cd03235">
    <property type="entry name" value="ABC_Metallic_Cations"/>
    <property type="match status" value="1"/>
</dbReference>
<keyword evidence="4 7" id="KW-0067">ATP-binding</keyword>
<evidence type="ECO:0000256" key="3">
    <source>
        <dbReference type="ARBA" id="ARBA00022741"/>
    </source>
</evidence>
<dbReference type="InterPro" id="IPR027417">
    <property type="entry name" value="P-loop_NTPase"/>
</dbReference>
<evidence type="ECO:0000259" key="5">
    <source>
        <dbReference type="PROSITE" id="PS50893"/>
    </source>
</evidence>
<dbReference type="EMBL" id="AHYV01000030">
    <property type="protein sequence ID" value="EOT42996.1"/>
    <property type="molecule type" value="Genomic_DNA"/>
</dbReference>
<dbReference type="PANTHER" id="PTHR42734">
    <property type="entry name" value="METAL TRANSPORT SYSTEM ATP-BINDING PROTEIN TM_0124-RELATED"/>
    <property type="match status" value="1"/>
</dbReference>
<dbReference type="Gene3D" id="3.40.50.300">
    <property type="entry name" value="P-loop containing nucleotide triphosphate hydrolases"/>
    <property type="match status" value="1"/>
</dbReference>
<dbReference type="PROSITE" id="PS50893">
    <property type="entry name" value="ABC_TRANSPORTER_2"/>
    <property type="match status" value="1"/>
</dbReference>
<dbReference type="InterPro" id="IPR003593">
    <property type="entry name" value="AAA+_ATPase"/>
</dbReference>
<evidence type="ECO:0000256" key="4">
    <source>
        <dbReference type="ARBA" id="ARBA00022840"/>
    </source>
</evidence>
<evidence type="ECO:0000313" key="8">
    <source>
        <dbReference type="Proteomes" id="UP000014104"/>
    </source>
</evidence>
<evidence type="ECO:0000256" key="1">
    <source>
        <dbReference type="ARBA" id="ARBA00005417"/>
    </source>
</evidence>
<dbReference type="SUPFAM" id="SSF52540">
    <property type="entry name" value="P-loop containing nucleoside triphosphate hydrolases"/>
    <property type="match status" value="1"/>
</dbReference>
<comment type="caution">
    <text evidence="7">The sequence shown here is derived from an EMBL/GenBank/DDBJ whole genome shotgun (WGS) entry which is preliminary data.</text>
</comment>
<dbReference type="EMBL" id="ASWL01000003">
    <property type="protein sequence ID" value="EOU22144.1"/>
    <property type="molecule type" value="Genomic_DNA"/>
</dbReference>
<dbReference type="AlphaFoldDB" id="A0AAV3IZ72"/>
<dbReference type="SMART" id="SM00382">
    <property type="entry name" value="AAA"/>
    <property type="match status" value="1"/>
</dbReference>
<proteinExistence type="inferred from homology"/>
<dbReference type="InterPro" id="IPR003439">
    <property type="entry name" value="ABC_transporter-like_ATP-bd"/>
</dbReference>
<dbReference type="Pfam" id="PF00005">
    <property type="entry name" value="ABC_tran"/>
    <property type="match status" value="1"/>
</dbReference>
<evidence type="ECO:0000313" key="7">
    <source>
        <dbReference type="EMBL" id="EOU22144.1"/>
    </source>
</evidence>
<keyword evidence="3" id="KW-0547">Nucleotide-binding</keyword>
<dbReference type="FunFam" id="3.40.50.300:FF:000134">
    <property type="entry name" value="Iron-enterobactin ABC transporter ATP-binding protein"/>
    <property type="match status" value="1"/>
</dbReference>
<reference evidence="6 8" key="1">
    <citation type="submission" date="2013-03" db="EMBL/GenBank/DDBJ databases">
        <title>The Genome Sequence of Enterococcus avium ATCC_14025 (Illumina only assembly).</title>
        <authorList>
            <consortium name="The Broad Institute Genomics Platform"/>
            <consortium name="The Broad Institute Genome Sequencing Center for Infectious Disease"/>
            <person name="Earl A."/>
            <person name="Russ C."/>
            <person name="Gilmore M."/>
            <person name="Surin D."/>
            <person name="Walker B."/>
            <person name="Young S."/>
            <person name="Zeng Q."/>
            <person name="Gargeya S."/>
            <person name="Fitzgerald M."/>
            <person name="Haas B."/>
            <person name="Abouelleil A."/>
            <person name="Allen A.W."/>
            <person name="Alvarado L."/>
            <person name="Arachchi H.M."/>
            <person name="Berlin A.M."/>
            <person name="Chapman S.B."/>
            <person name="Gainer-Dewar J."/>
            <person name="Goldberg J."/>
            <person name="Griggs A."/>
            <person name="Gujja S."/>
            <person name="Hansen M."/>
            <person name="Howarth C."/>
            <person name="Imamovic A."/>
            <person name="Ireland A."/>
            <person name="Larimer J."/>
            <person name="McCowan C."/>
            <person name="Murphy C."/>
            <person name="Pearson M."/>
            <person name="Poon T.W."/>
            <person name="Priest M."/>
            <person name="Roberts A."/>
            <person name="Saif S."/>
            <person name="Shea T."/>
            <person name="Sisk P."/>
            <person name="Sykes S."/>
            <person name="Wortman J."/>
            <person name="Nusbaum C."/>
            <person name="Birren B."/>
        </authorList>
    </citation>
    <scope>NUCLEOTIDE SEQUENCE [LARGE SCALE GENOMIC DNA]</scope>
    <source>
        <strain evidence="6 8">ATCC 14025</strain>
    </source>
</reference>
<dbReference type="PANTHER" id="PTHR42734:SF5">
    <property type="entry name" value="IRON TRANSPORT SYSTEM ATP-BINDING PROTEIN HI_0361-RELATED"/>
    <property type="match status" value="1"/>
</dbReference>
<organism evidence="7 9">
    <name type="scientific">Enterococcus avium ATCC 14025</name>
    <dbReference type="NCBI Taxonomy" id="1140002"/>
    <lineage>
        <taxon>Bacteria</taxon>
        <taxon>Bacillati</taxon>
        <taxon>Bacillota</taxon>
        <taxon>Bacilli</taxon>
        <taxon>Lactobacillales</taxon>
        <taxon>Enterococcaceae</taxon>
        <taxon>Enterococcus</taxon>
    </lineage>
</organism>
<evidence type="ECO:0000256" key="2">
    <source>
        <dbReference type="ARBA" id="ARBA00022448"/>
    </source>
</evidence>
<evidence type="ECO:0000313" key="6">
    <source>
        <dbReference type="EMBL" id="EOT42996.1"/>
    </source>
</evidence>
<dbReference type="InterPro" id="IPR050153">
    <property type="entry name" value="Metal_Ion_Import_ABC"/>
</dbReference>
<gene>
    <name evidence="7" type="ORF">I570_02346</name>
    <name evidence="6" type="ORF">OMU_02936</name>
</gene>
<feature type="domain" description="ABC transporter" evidence="5">
    <location>
        <begin position="2"/>
        <end position="233"/>
    </location>
</feature>
<dbReference type="GO" id="GO:0016887">
    <property type="term" value="F:ATP hydrolysis activity"/>
    <property type="evidence" value="ECO:0007669"/>
    <property type="project" value="InterPro"/>
</dbReference>
<keyword evidence="8" id="KW-1185">Reference proteome</keyword>
<sequence length="239" mass="26984">MLKVCDASVFYNNFLALEKISFEIKKGTITGIVGPNGAGKSTLLKAVLNIIPHQGEIMIDNEDSKKKLKKVAYVEQKATIDSTFPIKVKECVSLGTYAEMKIFQKVKNKEWKKVTEALQKVNLSDYSNRQIGELSGGQFQRVLVARCLVQNADYIFLDEPFVGIDSISERIIMNTLKELKKQGKTILIVHHDLSKVKDYFDNVLILNKNLIAHGRVADVFNELNLKKAYGDTIFIEKEV</sequence>
<comment type="similarity">
    <text evidence="1">Belongs to the ABC transporter superfamily.</text>
</comment>
<evidence type="ECO:0000313" key="9">
    <source>
        <dbReference type="Proteomes" id="UP000014107"/>
    </source>
</evidence>
<dbReference type="PROSITE" id="PS00211">
    <property type="entry name" value="ABC_TRANSPORTER_1"/>
    <property type="match status" value="1"/>
</dbReference>
<reference evidence="7 9" key="2">
    <citation type="submission" date="2013-03" db="EMBL/GenBank/DDBJ databases">
        <title>The Genome Sequence of Enterococcus avium ATCC_14025 (PacBio/Illumina hybrid assembly).</title>
        <authorList>
            <consortium name="The Broad Institute Genomics Platform"/>
            <consortium name="The Broad Institute Genome Sequencing Center for Infectious Disease"/>
            <person name="Earl A."/>
            <person name="Russ C."/>
            <person name="Gilmore M."/>
            <person name="Surin D."/>
            <person name="Walker B."/>
            <person name="Young S."/>
            <person name="Zeng Q."/>
            <person name="Gargeya S."/>
            <person name="Fitzgerald M."/>
            <person name="Haas B."/>
            <person name="Abouelleil A."/>
            <person name="Allen A.W."/>
            <person name="Alvarado L."/>
            <person name="Arachchi H.M."/>
            <person name="Berlin A.M."/>
            <person name="Chapman S.B."/>
            <person name="Gainer-Dewar J."/>
            <person name="Goldberg J."/>
            <person name="Griggs A."/>
            <person name="Gujja S."/>
            <person name="Hansen M."/>
            <person name="Howarth C."/>
            <person name="Imamovic A."/>
            <person name="Ireland A."/>
            <person name="Larimer J."/>
            <person name="McCowan C."/>
            <person name="Murphy C."/>
            <person name="Pearson M."/>
            <person name="Poon T.W."/>
            <person name="Priest M."/>
            <person name="Roberts A."/>
            <person name="Saif S."/>
            <person name="Shea T."/>
            <person name="Sisk P."/>
            <person name="Sykes S."/>
            <person name="Wortman J."/>
            <person name="Nusbaum C."/>
            <person name="Birren B."/>
        </authorList>
    </citation>
    <scope>NUCLEOTIDE SEQUENCE [LARGE SCALE GENOMIC DNA]</scope>
    <source>
        <strain evidence="7 9">ATCC 14025</strain>
    </source>
</reference>
<name>A0AAV3IZ72_ENTAV</name>
<dbReference type="Proteomes" id="UP000014104">
    <property type="component" value="Unassembled WGS sequence"/>
</dbReference>
<dbReference type="RefSeq" id="WP_016180769.1">
    <property type="nucleotide sequence ID" value="NZ_KE136364.1"/>
</dbReference>
<accession>A0AAV3IZ72</accession>
<keyword evidence="2" id="KW-0813">Transport</keyword>